<evidence type="ECO:0008006" key="4">
    <source>
        <dbReference type="Google" id="ProtNLM"/>
    </source>
</evidence>
<evidence type="ECO:0000313" key="3">
    <source>
        <dbReference type="Proteomes" id="UP000030641"/>
    </source>
</evidence>
<evidence type="ECO:0000256" key="1">
    <source>
        <dbReference type="SAM" id="SignalP"/>
    </source>
</evidence>
<dbReference type="InParanoid" id="A0A074Z738"/>
<dbReference type="EMBL" id="KL584761">
    <property type="protein sequence ID" value="KEQ94691.1"/>
    <property type="molecule type" value="Genomic_DNA"/>
</dbReference>
<keyword evidence="1" id="KW-0732">Signal</keyword>
<keyword evidence="3" id="KW-1185">Reference proteome</keyword>
<dbReference type="Proteomes" id="UP000030641">
    <property type="component" value="Unassembled WGS sequence"/>
</dbReference>
<dbReference type="GeneID" id="25362957"/>
<name>A0A074Z738_AURSE</name>
<dbReference type="HOGENOM" id="CLU_2739606_0_0_1"/>
<feature type="chain" id="PRO_5001703990" description="Secreted protein" evidence="1">
    <location>
        <begin position="21"/>
        <end position="71"/>
    </location>
</feature>
<reference evidence="2 3" key="1">
    <citation type="journal article" date="2014" name="BMC Genomics">
        <title>Genome sequencing of four Aureobasidium pullulans varieties: biotechnological potential, stress tolerance, and description of new species.</title>
        <authorList>
            <person name="Gostin Ar C."/>
            <person name="Ohm R.A."/>
            <person name="Kogej T."/>
            <person name="Sonjak S."/>
            <person name="Turk M."/>
            <person name="Zajc J."/>
            <person name="Zalar P."/>
            <person name="Grube M."/>
            <person name="Sun H."/>
            <person name="Han J."/>
            <person name="Sharma A."/>
            <person name="Chiniquy J."/>
            <person name="Ngan C.Y."/>
            <person name="Lipzen A."/>
            <person name="Barry K."/>
            <person name="Grigoriev I.V."/>
            <person name="Gunde-Cimerman N."/>
        </authorList>
    </citation>
    <scope>NUCLEOTIDE SEQUENCE [LARGE SCALE GENOMIC DNA]</scope>
    <source>
        <strain evidence="2 3">EXF-2481</strain>
    </source>
</reference>
<evidence type="ECO:0000313" key="2">
    <source>
        <dbReference type="EMBL" id="KEQ94691.1"/>
    </source>
</evidence>
<dbReference type="AlphaFoldDB" id="A0A074Z738"/>
<organism evidence="2 3">
    <name type="scientific">Aureobasidium subglaciale (strain EXF-2481)</name>
    <name type="common">Aureobasidium pullulans var. subglaciale</name>
    <dbReference type="NCBI Taxonomy" id="1043005"/>
    <lineage>
        <taxon>Eukaryota</taxon>
        <taxon>Fungi</taxon>
        <taxon>Dikarya</taxon>
        <taxon>Ascomycota</taxon>
        <taxon>Pezizomycotina</taxon>
        <taxon>Dothideomycetes</taxon>
        <taxon>Dothideomycetidae</taxon>
        <taxon>Dothideales</taxon>
        <taxon>Saccotheciaceae</taxon>
        <taxon>Aureobasidium</taxon>
    </lineage>
</organism>
<protein>
    <recommendedName>
        <fullName evidence="4">Secreted protein</fullName>
    </recommendedName>
</protein>
<proteinExistence type="predicted"/>
<gene>
    <name evidence="2" type="ORF">AUEXF2481DRAFT_253086</name>
</gene>
<feature type="signal peptide" evidence="1">
    <location>
        <begin position="1"/>
        <end position="20"/>
    </location>
</feature>
<sequence>MCAWRYCFVFSWVSEHVCMAYSIADLTKVDNDAVPRRASGRVKARRLLSRQCQDMRVYQRKPPPGGSNSTM</sequence>
<accession>A0A074Z738</accession>
<dbReference type="RefSeq" id="XP_013343317.1">
    <property type="nucleotide sequence ID" value="XM_013487863.1"/>
</dbReference>